<dbReference type="Proteomes" id="UP001235664">
    <property type="component" value="Unassembled WGS sequence"/>
</dbReference>
<name>A0ABT9HAA0_9SPHN</name>
<organism evidence="2 3">
    <name type="scientific">Qipengyuania benthica</name>
    <dbReference type="NCBI Taxonomy" id="3067651"/>
    <lineage>
        <taxon>Bacteria</taxon>
        <taxon>Pseudomonadati</taxon>
        <taxon>Pseudomonadota</taxon>
        <taxon>Alphaproteobacteria</taxon>
        <taxon>Sphingomonadales</taxon>
        <taxon>Erythrobacteraceae</taxon>
        <taxon>Qipengyuania</taxon>
    </lineage>
</organism>
<dbReference type="PANTHER" id="PTHR43459">
    <property type="entry name" value="ENOYL-COA HYDRATASE"/>
    <property type="match status" value="1"/>
</dbReference>
<dbReference type="Gene3D" id="3.90.226.10">
    <property type="entry name" value="2-enoyl-CoA Hydratase, Chain A, domain 1"/>
    <property type="match status" value="1"/>
</dbReference>
<dbReference type="RefSeq" id="WP_305930374.1">
    <property type="nucleotide sequence ID" value="NZ_JAVAIL010000003.1"/>
</dbReference>
<evidence type="ECO:0000256" key="1">
    <source>
        <dbReference type="ARBA" id="ARBA00005254"/>
    </source>
</evidence>
<proteinExistence type="inferred from homology"/>
<dbReference type="SUPFAM" id="SSF52096">
    <property type="entry name" value="ClpP/crotonase"/>
    <property type="match status" value="1"/>
</dbReference>
<dbReference type="Pfam" id="PF00378">
    <property type="entry name" value="ECH_1"/>
    <property type="match status" value="1"/>
</dbReference>
<protein>
    <submittedName>
        <fullName evidence="2">Enoyl-CoA hydratase-related protein</fullName>
    </submittedName>
</protein>
<dbReference type="InterPro" id="IPR014748">
    <property type="entry name" value="Enoyl-CoA_hydra_C"/>
</dbReference>
<evidence type="ECO:0000313" key="3">
    <source>
        <dbReference type="Proteomes" id="UP001235664"/>
    </source>
</evidence>
<dbReference type="CDD" id="cd06558">
    <property type="entry name" value="crotonase-like"/>
    <property type="match status" value="1"/>
</dbReference>
<reference evidence="2 3" key="1">
    <citation type="submission" date="2023-08" db="EMBL/GenBank/DDBJ databases">
        <title>genomic of DY56.</title>
        <authorList>
            <person name="Wang Y."/>
        </authorList>
    </citation>
    <scope>NUCLEOTIDE SEQUENCE [LARGE SCALE GENOMIC DNA]</scope>
    <source>
        <strain evidence="2 3">DY56-A-20</strain>
    </source>
</reference>
<sequence length="264" mass="27769">MSYETITTTRAGNVLKLTLNRPERLNACPPQMADEIFDALRDLDGARAVLMTGEGRAFCSGADLAANADKSGTGPINGGDRAFTSLQRHYNPMIQALASVPVPVVSAVQGPAAGVGCSIALAADFVIAGKSGYFLQAFVNIGLVPDGGSSWMLPRLVGTAQATRMMMLGEKIHGEEAERIGLIYKCVADEALTAEAEALAEKLANGPTVALGLMKRNIRAGLESDFTATLLMEAQGQREAGMSQDSMEGAMSFLQKRKPAFKGA</sequence>
<accession>A0ABT9HAA0</accession>
<evidence type="ECO:0000313" key="2">
    <source>
        <dbReference type="EMBL" id="MDP4540240.1"/>
    </source>
</evidence>
<gene>
    <name evidence="2" type="ORF">Q9K01_11430</name>
</gene>
<comment type="caution">
    <text evidence="2">The sequence shown here is derived from an EMBL/GenBank/DDBJ whole genome shotgun (WGS) entry which is preliminary data.</text>
</comment>
<dbReference type="EMBL" id="JAVAIL010000003">
    <property type="protein sequence ID" value="MDP4540240.1"/>
    <property type="molecule type" value="Genomic_DNA"/>
</dbReference>
<dbReference type="PANTHER" id="PTHR43459:SF1">
    <property type="entry name" value="EG:BACN32G11.4 PROTEIN"/>
    <property type="match status" value="1"/>
</dbReference>
<dbReference type="Gene3D" id="1.10.12.10">
    <property type="entry name" value="Lyase 2-enoyl-coa Hydratase, Chain A, domain 2"/>
    <property type="match status" value="1"/>
</dbReference>
<dbReference type="InterPro" id="IPR029045">
    <property type="entry name" value="ClpP/crotonase-like_dom_sf"/>
</dbReference>
<comment type="similarity">
    <text evidence="1">Belongs to the enoyl-CoA hydratase/isomerase family.</text>
</comment>
<dbReference type="InterPro" id="IPR001753">
    <property type="entry name" value="Enoyl-CoA_hydra/iso"/>
</dbReference>
<keyword evidence="3" id="KW-1185">Reference proteome</keyword>